<keyword evidence="2 3" id="KW-0732">Signal</keyword>
<organism evidence="4 6">
    <name type="scientific">Shewanella fidelis</name>
    <dbReference type="NCBI Taxonomy" id="173509"/>
    <lineage>
        <taxon>Bacteria</taxon>
        <taxon>Pseudomonadati</taxon>
        <taxon>Pseudomonadota</taxon>
        <taxon>Gammaproteobacteria</taxon>
        <taxon>Alteromonadales</taxon>
        <taxon>Shewanellaceae</taxon>
        <taxon>Shewanella</taxon>
    </lineage>
</organism>
<evidence type="ECO:0000256" key="3">
    <source>
        <dbReference type="SAM" id="SignalP"/>
    </source>
</evidence>
<keyword evidence="7" id="KW-1185">Reference proteome</keyword>
<evidence type="ECO:0000313" key="6">
    <source>
        <dbReference type="Proteomes" id="UP001259340"/>
    </source>
</evidence>
<feature type="chain" id="PRO_5043409674" description="Type IV secretion system putative lipoprotein virB7" evidence="3">
    <location>
        <begin position="23"/>
        <end position="119"/>
    </location>
</feature>
<sequence length="119" mass="13278">MKKPLSLILIVALISGCSMGHAYRAAKAMKNYEVIATVAPEFTYEGTRMKFPTPRDSNSSKILSCFTTTGLFADTSENTARAVANAYLITKLPHRITTSAEFFDHNDNVCFEFETESRR</sequence>
<dbReference type="AlphaFoldDB" id="A0AAW8NN06"/>
<name>A0AAW8NN06_9GAMM</name>
<proteinExistence type="predicted"/>
<dbReference type="EMBL" id="JAPMLE010000001">
    <property type="protein sequence ID" value="MDR8524578.1"/>
    <property type="molecule type" value="Genomic_DNA"/>
</dbReference>
<evidence type="ECO:0000313" key="4">
    <source>
        <dbReference type="EMBL" id="MDR8524578.1"/>
    </source>
</evidence>
<evidence type="ECO:0000313" key="7">
    <source>
        <dbReference type="Proteomes" id="UP001271263"/>
    </source>
</evidence>
<evidence type="ECO:0000313" key="5">
    <source>
        <dbReference type="EMBL" id="MDW4822660.1"/>
    </source>
</evidence>
<dbReference type="Pfam" id="PF08139">
    <property type="entry name" value="LPAM_1"/>
    <property type="match status" value="1"/>
</dbReference>
<reference evidence="5 7" key="1">
    <citation type="journal article" date="2022" name="bioRxiv">
        <title>Prophages regulate Shewanella fidelis 3313 motility and biofilm formation: implications for gut colonization dynamics in Ciona robusta.</title>
        <authorList>
            <person name="Natarajan O."/>
            <person name="Gibboney S.L."/>
            <person name="Young M.N."/>
            <person name="Lim S.J."/>
            <person name="Pluta N."/>
            <person name="Atkinson C.G."/>
            <person name="Leigh B.A."/>
            <person name="Liberti A."/>
            <person name="Kees E.D."/>
            <person name="Breitbart M."/>
            <person name="Gralnick J.A."/>
            <person name="Dishaw L.J."/>
        </authorList>
    </citation>
    <scope>NUCLEOTIDE SEQUENCE [LARGE SCALE GENOMIC DNA]</scope>
    <source>
        <strain evidence="5 7">JG4066</strain>
    </source>
</reference>
<gene>
    <name evidence="4" type="ORF">OS133_13170</name>
    <name evidence="5" type="ORF">OS134_01030</name>
</gene>
<dbReference type="Proteomes" id="UP001259340">
    <property type="component" value="Unassembled WGS sequence"/>
</dbReference>
<reference evidence="4" key="2">
    <citation type="submission" date="2022-11" db="EMBL/GenBank/DDBJ databases">
        <title>Prophages regulate Shewanella fidelis motility and biofilm formation: implications for gut colonization dynamics in Ciona robusta.</title>
        <authorList>
            <person name="Natarajan O."/>
            <person name="Gibboney S.L."/>
            <person name="Young M.N."/>
            <person name="Lim S.J."/>
            <person name="Pluta N."/>
            <person name="Atkinson C.G.F."/>
            <person name="Leigh B.A."/>
            <person name="Liberti A."/>
            <person name="Kees E."/>
            <person name="Breitbart M."/>
            <person name="Gralnick J."/>
            <person name="Dishaw L.J."/>
        </authorList>
    </citation>
    <scope>NUCLEOTIDE SEQUENCE</scope>
    <source>
        <strain evidence="4">3313</strain>
    </source>
</reference>
<evidence type="ECO:0000256" key="2">
    <source>
        <dbReference type="ARBA" id="ARBA00022729"/>
    </source>
</evidence>
<dbReference type="InterPro" id="IPR012640">
    <property type="entry name" value="Membr_lipoprot_lipid_attach_CS"/>
</dbReference>
<evidence type="ECO:0000256" key="1">
    <source>
        <dbReference type="ARBA" id="ARBA00017922"/>
    </source>
</evidence>
<feature type="signal peptide" evidence="3">
    <location>
        <begin position="1"/>
        <end position="22"/>
    </location>
</feature>
<dbReference type="PROSITE" id="PS51257">
    <property type="entry name" value="PROKAR_LIPOPROTEIN"/>
    <property type="match status" value="1"/>
</dbReference>
<comment type="caution">
    <text evidence="4">The sequence shown here is derived from an EMBL/GenBank/DDBJ whole genome shotgun (WGS) entry which is preliminary data.</text>
</comment>
<dbReference type="Proteomes" id="UP001271263">
    <property type="component" value="Unassembled WGS sequence"/>
</dbReference>
<keyword evidence="4" id="KW-0449">Lipoprotein</keyword>
<protein>
    <recommendedName>
        <fullName evidence="1">Type IV secretion system putative lipoprotein virB7</fullName>
    </recommendedName>
</protein>
<dbReference type="RefSeq" id="WP_028768579.1">
    <property type="nucleotide sequence ID" value="NZ_JAPMLA010000010.1"/>
</dbReference>
<accession>A0AAW8NN06</accession>
<dbReference type="EMBL" id="JAPMLD010000001">
    <property type="protein sequence ID" value="MDW4822660.1"/>
    <property type="molecule type" value="Genomic_DNA"/>
</dbReference>